<name>A0ABT1Y6N1_9FIRM</name>
<gene>
    <name evidence="5" type="ORF">NVS47_13660</name>
</gene>
<evidence type="ECO:0000313" key="5">
    <source>
        <dbReference type="EMBL" id="MCR6546544.1"/>
    </source>
</evidence>
<dbReference type="PANTHER" id="PTHR42756">
    <property type="entry name" value="TRANSCRIPTIONAL REGULATOR, MARR"/>
    <property type="match status" value="1"/>
</dbReference>
<dbReference type="Pfam" id="PF01047">
    <property type="entry name" value="MarR"/>
    <property type="match status" value="1"/>
</dbReference>
<evidence type="ECO:0000256" key="3">
    <source>
        <dbReference type="ARBA" id="ARBA00023163"/>
    </source>
</evidence>
<keyword evidence="6" id="KW-1185">Reference proteome</keyword>
<dbReference type="PANTHER" id="PTHR42756:SF1">
    <property type="entry name" value="TRANSCRIPTIONAL REPRESSOR OF EMRAB OPERON"/>
    <property type="match status" value="1"/>
</dbReference>
<evidence type="ECO:0000256" key="2">
    <source>
        <dbReference type="ARBA" id="ARBA00023125"/>
    </source>
</evidence>
<proteinExistence type="predicted"/>
<dbReference type="Proteomes" id="UP001524944">
    <property type="component" value="Unassembled WGS sequence"/>
</dbReference>
<evidence type="ECO:0000313" key="6">
    <source>
        <dbReference type="Proteomes" id="UP001524944"/>
    </source>
</evidence>
<reference evidence="5 6" key="1">
    <citation type="submission" date="2022-08" db="EMBL/GenBank/DDBJ databases">
        <title>Proteogenomics of the novel Dehalobacterium formicoaceticum strain EZ94 highlights a key role of methyltransferases during anaerobic dichloromethane degradation.</title>
        <authorList>
            <person name="Wasmund K."/>
        </authorList>
    </citation>
    <scope>NUCLEOTIDE SEQUENCE [LARGE SCALE GENOMIC DNA]</scope>
    <source>
        <strain evidence="5 6">EZ94</strain>
    </source>
</reference>
<dbReference type="SUPFAM" id="SSF46785">
    <property type="entry name" value="Winged helix' DNA-binding domain"/>
    <property type="match status" value="1"/>
</dbReference>
<sequence>MFDIDTCLYYITGNSARKINEAVNERVFKNGVTSVQWIALYNIGKYEKISQTDLCHAMNKKPSTVARLIDRMEKEGYVLRQRSSEDRRVIYLSLTDKGTRARVDLLPKADKLSKIVSQGISEEHLAIFKNVLKTMSENVSKEEE</sequence>
<accession>A0ABT1Y6N1</accession>
<dbReference type="InterPro" id="IPR036390">
    <property type="entry name" value="WH_DNA-bd_sf"/>
</dbReference>
<dbReference type="PRINTS" id="PR00598">
    <property type="entry name" value="HTHMARR"/>
</dbReference>
<dbReference type="InterPro" id="IPR036388">
    <property type="entry name" value="WH-like_DNA-bd_sf"/>
</dbReference>
<organism evidence="5 6">
    <name type="scientific">Dehalobacterium formicoaceticum</name>
    <dbReference type="NCBI Taxonomy" id="51515"/>
    <lineage>
        <taxon>Bacteria</taxon>
        <taxon>Bacillati</taxon>
        <taxon>Bacillota</taxon>
        <taxon>Clostridia</taxon>
        <taxon>Eubacteriales</taxon>
        <taxon>Peptococcaceae</taxon>
        <taxon>Dehalobacterium</taxon>
    </lineage>
</organism>
<comment type="caution">
    <text evidence="5">The sequence shown here is derived from an EMBL/GenBank/DDBJ whole genome shotgun (WGS) entry which is preliminary data.</text>
</comment>
<evidence type="ECO:0000259" key="4">
    <source>
        <dbReference type="PROSITE" id="PS50995"/>
    </source>
</evidence>
<dbReference type="Gene3D" id="1.10.10.10">
    <property type="entry name" value="Winged helix-like DNA-binding domain superfamily/Winged helix DNA-binding domain"/>
    <property type="match status" value="1"/>
</dbReference>
<protein>
    <submittedName>
        <fullName evidence="5">MarR family transcriptional regulator</fullName>
    </submittedName>
</protein>
<evidence type="ECO:0000256" key="1">
    <source>
        <dbReference type="ARBA" id="ARBA00023015"/>
    </source>
</evidence>
<feature type="domain" description="HTH marR-type" evidence="4">
    <location>
        <begin position="5"/>
        <end position="137"/>
    </location>
</feature>
<dbReference type="EMBL" id="JANPWE010000008">
    <property type="protein sequence ID" value="MCR6546544.1"/>
    <property type="molecule type" value="Genomic_DNA"/>
</dbReference>
<dbReference type="InterPro" id="IPR000835">
    <property type="entry name" value="HTH_MarR-typ"/>
</dbReference>
<dbReference type="InterPro" id="IPR023187">
    <property type="entry name" value="Tscrpt_reg_MarR-type_CS"/>
</dbReference>
<dbReference type="PROSITE" id="PS01117">
    <property type="entry name" value="HTH_MARR_1"/>
    <property type="match status" value="1"/>
</dbReference>
<keyword evidence="2" id="KW-0238">DNA-binding</keyword>
<dbReference type="PROSITE" id="PS50995">
    <property type="entry name" value="HTH_MARR_2"/>
    <property type="match status" value="1"/>
</dbReference>
<dbReference type="SMART" id="SM00347">
    <property type="entry name" value="HTH_MARR"/>
    <property type="match status" value="1"/>
</dbReference>
<keyword evidence="1" id="KW-0805">Transcription regulation</keyword>
<keyword evidence="3" id="KW-0804">Transcription</keyword>
<dbReference type="RefSeq" id="WP_089610744.1">
    <property type="nucleotide sequence ID" value="NZ_CP022121.1"/>
</dbReference>